<keyword evidence="1" id="KW-1133">Transmembrane helix</keyword>
<dbReference type="Proteomes" id="UP000001542">
    <property type="component" value="Unassembled WGS sequence"/>
</dbReference>
<feature type="transmembrane region" description="Helical" evidence="1">
    <location>
        <begin position="20"/>
        <end position="43"/>
    </location>
</feature>
<sequence>MELRLSRMENMNVELKSDNWLMAILILVGLIFLFISVLMHLYLAYLLMFRWKTAFAQKLFKYPGDKVDDAEPLAKIVALYSISFSVVSIIAASYYFARIGRYALPWVVCGLGPKCFVGLYVFAAYPQNWLNATILFTPPLTALVCLLLSFK</sequence>
<dbReference type="InterPro" id="IPR009732">
    <property type="entry name" value="DUF1304"/>
</dbReference>
<reference evidence="2" key="2">
    <citation type="journal article" date="2007" name="Science">
        <title>Draft genome sequence of the sexually transmitted pathogen Trichomonas vaginalis.</title>
        <authorList>
            <person name="Carlton J.M."/>
            <person name="Hirt R.P."/>
            <person name="Silva J.C."/>
            <person name="Delcher A.L."/>
            <person name="Schatz M."/>
            <person name="Zhao Q."/>
            <person name="Wortman J.R."/>
            <person name="Bidwell S.L."/>
            <person name="Alsmark U.C.M."/>
            <person name="Besteiro S."/>
            <person name="Sicheritz-Ponten T."/>
            <person name="Noel C.J."/>
            <person name="Dacks J.B."/>
            <person name="Foster P.G."/>
            <person name="Simillion C."/>
            <person name="Van de Peer Y."/>
            <person name="Miranda-Saavedra D."/>
            <person name="Barton G.J."/>
            <person name="Westrop G.D."/>
            <person name="Mueller S."/>
            <person name="Dessi D."/>
            <person name="Fiori P.L."/>
            <person name="Ren Q."/>
            <person name="Paulsen I."/>
            <person name="Zhang H."/>
            <person name="Bastida-Corcuera F.D."/>
            <person name="Simoes-Barbosa A."/>
            <person name="Brown M.T."/>
            <person name="Hayes R.D."/>
            <person name="Mukherjee M."/>
            <person name="Okumura C.Y."/>
            <person name="Schneider R."/>
            <person name="Smith A.J."/>
            <person name="Vanacova S."/>
            <person name="Villalvazo M."/>
            <person name="Haas B.J."/>
            <person name="Pertea M."/>
            <person name="Feldblyum T.V."/>
            <person name="Utterback T.R."/>
            <person name="Shu C.L."/>
            <person name="Osoegawa K."/>
            <person name="de Jong P.J."/>
            <person name="Hrdy I."/>
            <person name="Horvathova L."/>
            <person name="Zubacova Z."/>
            <person name="Dolezal P."/>
            <person name="Malik S.B."/>
            <person name="Logsdon J.M. Jr."/>
            <person name="Henze K."/>
            <person name="Gupta A."/>
            <person name="Wang C.C."/>
            <person name="Dunne R.L."/>
            <person name="Upcroft J.A."/>
            <person name="Upcroft P."/>
            <person name="White O."/>
            <person name="Salzberg S.L."/>
            <person name="Tang P."/>
            <person name="Chiu C.-H."/>
            <person name="Lee Y.-S."/>
            <person name="Embley T.M."/>
            <person name="Coombs G.H."/>
            <person name="Mottram J.C."/>
            <person name="Tachezy J."/>
            <person name="Fraser-Liggett C.M."/>
            <person name="Johnson P.J."/>
        </authorList>
    </citation>
    <scope>NUCLEOTIDE SEQUENCE [LARGE SCALE GENOMIC DNA]</scope>
    <source>
        <strain evidence="2">G3</strain>
    </source>
</reference>
<dbReference type="AlphaFoldDB" id="A2FLM6"/>
<dbReference type="RefSeq" id="XP_001307129.1">
    <property type="nucleotide sequence ID" value="XM_001307128.1"/>
</dbReference>
<evidence type="ECO:0000313" key="3">
    <source>
        <dbReference type="Proteomes" id="UP000001542"/>
    </source>
</evidence>
<reference evidence="2" key="1">
    <citation type="submission" date="2006-10" db="EMBL/GenBank/DDBJ databases">
        <authorList>
            <person name="Amadeo P."/>
            <person name="Zhao Q."/>
            <person name="Wortman J."/>
            <person name="Fraser-Liggett C."/>
            <person name="Carlton J."/>
        </authorList>
    </citation>
    <scope>NUCLEOTIDE SEQUENCE</scope>
    <source>
        <strain evidence="2">G3</strain>
    </source>
</reference>
<proteinExistence type="predicted"/>
<dbReference type="EMBL" id="DS113871">
    <property type="protein sequence ID" value="EAX94199.1"/>
    <property type="molecule type" value="Genomic_DNA"/>
</dbReference>
<evidence type="ECO:0000256" key="1">
    <source>
        <dbReference type="SAM" id="Phobius"/>
    </source>
</evidence>
<dbReference type="VEuPathDB" id="TrichDB:TVAG_479640"/>
<keyword evidence="3" id="KW-1185">Reference proteome</keyword>
<feature type="transmembrane region" description="Helical" evidence="1">
    <location>
        <begin position="103"/>
        <end position="123"/>
    </location>
</feature>
<dbReference type="SMR" id="A2FLM6"/>
<evidence type="ECO:0000313" key="2">
    <source>
        <dbReference type="EMBL" id="EAX94199.1"/>
    </source>
</evidence>
<feature type="transmembrane region" description="Helical" evidence="1">
    <location>
        <begin position="76"/>
        <end position="96"/>
    </location>
</feature>
<dbReference type="KEGG" id="tva:4751927"/>
<dbReference type="InParanoid" id="A2FLM6"/>
<gene>
    <name evidence="2" type="ORF">TVAG_479640</name>
</gene>
<dbReference type="Pfam" id="PF06993">
    <property type="entry name" value="DUF1304"/>
    <property type="match status" value="1"/>
</dbReference>
<feature type="transmembrane region" description="Helical" evidence="1">
    <location>
        <begin position="129"/>
        <end position="150"/>
    </location>
</feature>
<name>A2FLM6_TRIV3</name>
<keyword evidence="1" id="KW-0812">Transmembrane</keyword>
<dbReference type="VEuPathDB" id="TrichDB:TVAGG3_0828200"/>
<keyword evidence="1" id="KW-0472">Membrane</keyword>
<organism evidence="2 3">
    <name type="scientific">Trichomonas vaginalis (strain ATCC PRA-98 / G3)</name>
    <dbReference type="NCBI Taxonomy" id="412133"/>
    <lineage>
        <taxon>Eukaryota</taxon>
        <taxon>Metamonada</taxon>
        <taxon>Parabasalia</taxon>
        <taxon>Trichomonadida</taxon>
        <taxon>Trichomonadidae</taxon>
        <taxon>Trichomonas</taxon>
    </lineage>
</organism>
<protein>
    <submittedName>
        <fullName evidence="2">Uncharacterized protein</fullName>
    </submittedName>
</protein>
<accession>A2FLM6</accession>